<evidence type="ECO:0000313" key="8">
    <source>
        <dbReference type="EMBL" id="CAB3221214.1"/>
    </source>
</evidence>
<evidence type="ECO:0000313" key="11">
    <source>
        <dbReference type="Proteomes" id="UP000494256"/>
    </source>
</evidence>
<protein>
    <recommendedName>
        <fullName evidence="2">Regulatory protein zeste</fullName>
    </recommendedName>
</protein>
<evidence type="ECO:0000259" key="7">
    <source>
        <dbReference type="Pfam" id="PF13873"/>
    </source>
</evidence>
<dbReference type="InterPro" id="IPR028002">
    <property type="entry name" value="Myb_DNA-bind_5"/>
</dbReference>
<gene>
    <name evidence="9" type="ORF">APLA_LOCUS3558</name>
    <name evidence="8" type="ORF">APLA_LOCUS509</name>
</gene>
<reference evidence="10 11" key="1">
    <citation type="submission" date="2020-04" db="EMBL/GenBank/DDBJ databases">
        <authorList>
            <person name="Wallbank WR R."/>
            <person name="Pardo Diaz C."/>
            <person name="Kozak K."/>
            <person name="Martin S."/>
            <person name="Jiggins C."/>
            <person name="Moest M."/>
            <person name="Warren A I."/>
            <person name="Byers J.R.P. K."/>
            <person name="Montejo-Kovacevich G."/>
            <person name="Yen C E."/>
        </authorList>
    </citation>
    <scope>NUCLEOTIDE SEQUENCE [LARGE SCALE GENOMIC DNA]</scope>
</reference>
<comment type="caution">
    <text evidence="9">The sequence shown here is derived from an EMBL/GenBank/DDBJ whole genome shotgun (WGS) entry which is preliminary data.</text>
</comment>
<feature type="region of interest" description="Disordered" evidence="6">
    <location>
        <begin position="152"/>
        <end position="178"/>
    </location>
</feature>
<feature type="domain" description="Myb/SANT-like DNA-binding" evidence="7">
    <location>
        <begin position="39"/>
        <end position="77"/>
    </location>
</feature>
<keyword evidence="10" id="KW-1185">Reference proteome</keyword>
<dbReference type="Proteomes" id="UP000494106">
    <property type="component" value="Unassembled WGS sequence"/>
</dbReference>
<organism evidence="9 11">
    <name type="scientific">Arctia plantaginis</name>
    <name type="common">Wood tiger moth</name>
    <name type="synonym">Phalaena plantaginis</name>
    <dbReference type="NCBI Taxonomy" id="874455"/>
    <lineage>
        <taxon>Eukaryota</taxon>
        <taxon>Metazoa</taxon>
        <taxon>Ecdysozoa</taxon>
        <taxon>Arthropoda</taxon>
        <taxon>Hexapoda</taxon>
        <taxon>Insecta</taxon>
        <taxon>Pterygota</taxon>
        <taxon>Neoptera</taxon>
        <taxon>Endopterygota</taxon>
        <taxon>Lepidoptera</taxon>
        <taxon>Glossata</taxon>
        <taxon>Ditrysia</taxon>
        <taxon>Noctuoidea</taxon>
        <taxon>Erebidae</taxon>
        <taxon>Arctiinae</taxon>
        <taxon>Arctia</taxon>
    </lineage>
</organism>
<dbReference type="EMBL" id="CADEBC010000062">
    <property type="protein sequence ID" value="CAB3221214.1"/>
    <property type="molecule type" value="Genomic_DNA"/>
</dbReference>
<dbReference type="Pfam" id="PF13873">
    <property type="entry name" value="Myb_DNA-bind_5"/>
    <property type="match status" value="1"/>
</dbReference>
<evidence type="ECO:0000256" key="1">
    <source>
        <dbReference type="ARBA" id="ARBA00011764"/>
    </source>
</evidence>
<dbReference type="EMBL" id="CADEBD010000282">
    <property type="protein sequence ID" value="CAB3228431.1"/>
    <property type="molecule type" value="Genomic_DNA"/>
</dbReference>
<keyword evidence="3" id="KW-0805">Transcription regulation</keyword>
<dbReference type="OrthoDB" id="8053018at2759"/>
<accession>A0A8S0Z8T4</accession>
<evidence type="ECO:0000256" key="6">
    <source>
        <dbReference type="SAM" id="MobiDB-lite"/>
    </source>
</evidence>
<evidence type="ECO:0000313" key="9">
    <source>
        <dbReference type="EMBL" id="CAB3228431.1"/>
    </source>
</evidence>
<evidence type="ECO:0000256" key="2">
    <source>
        <dbReference type="ARBA" id="ARBA00016807"/>
    </source>
</evidence>
<evidence type="ECO:0000256" key="5">
    <source>
        <dbReference type="ARBA" id="ARBA00025466"/>
    </source>
</evidence>
<feature type="compositionally biased region" description="Low complexity" evidence="6">
    <location>
        <begin position="154"/>
        <end position="167"/>
    </location>
</feature>
<comment type="function">
    <text evidence="5">Involved in transvection phenomena (= synapsis-dependent gene expression), where the synaptic pairing of chromosomes carrying genes with which zeste interacts influences the expression of these genes. Zeste binds to DNA and stimulates transcription from a nearby promoter.</text>
</comment>
<evidence type="ECO:0000256" key="4">
    <source>
        <dbReference type="ARBA" id="ARBA00023163"/>
    </source>
</evidence>
<sequence>MRDKRGTQAQFEIMLDFMERNGDISKPPPGSQGRLDNLQKWLELADLLNKSRGEPKPLEKWRKAWSDLKNNTKRKIKKIKGQGGDGPDLTDVERRLLKLLREQSGLKRSSESDDDNEILFKEEMEPDPCTRTLSPPPQYFCAVNGTASRRRKSTASSFASDSSSSNHTSDKRKKPFNDEIKEVTDRYFEFEREREKLAHEREMARIKQNEQLIGIFGRMVNVLESLTPSVQKYLNRNNNEGG</sequence>
<proteinExistence type="predicted"/>
<evidence type="ECO:0000313" key="10">
    <source>
        <dbReference type="Proteomes" id="UP000494106"/>
    </source>
</evidence>
<name>A0A8S0Z8T4_ARCPL</name>
<dbReference type="AlphaFoldDB" id="A0A8S0Z8T4"/>
<comment type="subunit">
    <text evidence="1">Self-associates forming complexes of several hundred monomers.</text>
</comment>
<dbReference type="Proteomes" id="UP000494256">
    <property type="component" value="Unassembled WGS sequence"/>
</dbReference>
<keyword evidence="4" id="KW-0804">Transcription</keyword>
<evidence type="ECO:0000256" key="3">
    <source>
        <dbReference type="ARBA" id="ARBA00023015"/>
    </source>
</evidence>